<name>A0ABR7SYZ9_9ACTN</name>
<feature type="non-terminal residue" evidence="1">
    <location>
        <position position="393"/>
    </location>
</feature>
<dbReference type="EMBL" id="JACTVJ010000045">
    <property type="protein sequence ID" value="MBC9719498.1"/>
    <property type="molecule type" value="Genomic_DNA"/>
</dbReference>
<reference evidence="1 2" key="1">
    <citation type="submission" date="2020-08" db="EMBL/GenBank/DDBJ databases">
        <title>Genemic of Streptomyces polyaspartic.</title>
        <authorList>
            <person name="Liu W."/>
        </authorList>
    </citation>
    <scope>NUCLEOTIDE SEQUENCE [LARGE SCALE GENOMIC DNA]</scope>
    <source>
        <strain evidence="1 2">TRM66268-LWL</strain>
    </source>
</reference>
<evidence type="ECO:0000313" key="2">
    <source>
        <dbReference type="Proteomes" id="UP000642284"/>
    </source>
</evidence>
<comment type="caution">
    <text evidence="1">The sequence shown here is derived from an EMBL/GenBank/DDBJ whole genome shotgun (WGS) entry which is preliminary data.</text>
</comment>
<accession>A0ABR7SYZ9</accession>
<gene>
    <name evidence="1" type="ORF">H9Y04_44055</name>
</gene>
<organism evidence="1 2">
    <name type="scientific">Streptomyces polyasparticus</name>
    <dbReference type="NCBI Taxonomy" id="2767826"/>
    <lineage>
        <taxon>Bacteria</taxon>
        <taxon>Bacillati</taxon>
        <taxon>Actinomycetota</taxon>
        <taxon>Actinomycetes</taxon>
        <taxon>Kitasatosporales</taxon>
        <taxon>Streptomycetaceae</taxon>
        <taxon>Streptomyces</taxon>
    </lineage>
</organism>
<dbReference type="Proteomes" id="UP000642284">
    <property type="component" value="Unassembled WGS sequence"/>
</dbReference>
<proteinExistence type="predicted"/>
<protein>
    <submittedName>
        <fullName evidence="1">Uncharacterized protein</fullName>
    </submittedName>
</protein>
<sequence length="393" mass="42614">MVDDTEVSRAWTDPLAVITVTVRAVESHLAEADIAEAVSAVVRQKPAQRKLAQALLGHPDLLTSMRPMGPPSVQRLIEELVSRGAQQVRPPRCAHCGRQKKLPHVHGAVRICSTCAARRRTTCEVCVTCGKAAPAAHRDLQGRPLCRNCTPHAGRNAMEIIRDHVRQADPDLSPAAVTAAVFGLAPTAGQQRRIAGTLQSVPGLLIGDGAKGTPKTIALIQALRAEGSTTVIVPACPFCAHMVALKFSREGLRCCRRCYDALRAEDCSSCHRRAATTSRTPDGKPLCTLCTREDVVNHEPCSRCGRTAAIVRRTAQERLCRRCFTMPTAVCSICGRTRPCYYATTGHPSCLNCVRRRRVKVEPCVKCGDVRPVRGRTNEGAPLCSGCSQRRKP</sequence>
<evidence type="ECO:0000313" key="1">
    <source>
        <dbReference type="EMBL" id="MBC9719498.1"/>
    </source>
</evidence>
<keyword evidence="2" id="KW-1185">Reference proteome</keyword>